<protein>
    <recommendedName>
        <fullName evidence="11">Needs CLA4 to survive protein 3</fullName>
    </recommendedName>
</protein>
<evidence type="ECO:0000256" key="9">
    <source>
        <dbReference type="ARBA" id="ARBA00022840"/>
    </source>
</evidence>
<dbReference type="GO" id="GO:0002143">
    <property type="term" value="P:tRNA wobble position uridine thiolation"/>
    <property type="evidence" value="ECO:0007669"/>
    <property type="project" value="InterPro"/>
</dbReference>
<dbReference type="FunFam" id="3.40.50.720:FF:000033">
    <property type="entry name" value="Adenylyltransferase and sulfurtransferase MOCS3"/>
    <property type="match status" value="1"/>
</dbReference>
<dbReference type="InterPro" id="IPR036873">
    <property type="entry name" value="Rhodanese-like_dom_sf"/>
</dbReference>
<keyword evidence="13" id="KW-0175">Coiled coil</keyword>
<dbReference type="GO" id="GO:0070566">
    <property type="term" value="F:adenylyltransferase activity"/>
    <property type="evidence" value="ECO:0007669"/>
    <property type="project" value="InterPro"/>
</dbReference>
<feature type="domain" description="Rhodanese" evidence="15">
    <location>
        <begin position="396"/>
        <end position="505"/>
    </location>
</feature>
<evidence type="ECO:0000313" key="16">
    <source>
        <dbReference type="EMBL" id="OMJ19898.1"/>
    </source>
</evidence>
<comment type="pathway">
    <text evidence="12">tRNA modification; 5-methoxycarbonylmethyl-2-thiouridine-tRNA biosynthesis.</text>
</comment>
<evidence type="ECO:0000256" key="11">
    <source>
        <dbReference type="ARBA" id="ARBA00075323"/>
    </source>
</evidence>
<feature type="binding site" evidence="12">
    <location>
        <position position="90"/>
    </location>
    <ligand>
        <name>ATP</name>
        <dbReference type="ChEBI" id="CHEBI:30616"/>
    </ligand>
</feature>
<dbReference type="GO" id="GO:0005524">
    <property type="term" value="F:ATP binding"/>
    <property type="evidence" value="ECO:0007669"/>
    <property type="project" value="UniProtKB-KW"/>
</dbReference>
<evidence type="ECO:0000313" key="17">
    <source>
        <dbReference type="EMBL" id="OMJ24234.1"/>
    </source>
</evidence>
<evidence type="ECO:0000256" key="3">
    <source>
        <dbReference type="ARBA" id="ARBA00022679"/>
    </source>
</evidence>
<dbReference type="SMART" id="SM00450">
    <property type="entry name" value="RHOD"/>
    <property type="match status" value="1"/>
</dbReference>
<gene>
    <name evidence="12" type="primary">UBA4</name>
    <name evidence="17" type="ORF">AYI70_g1729</name>
    <name evidence="16" type="ORF">AYI70_g4444</name>
</gene>
<dbReference type="STRING" id="133412.A0A1R1XZ50"/>
<dbReference type="HAMAP" id="MF_03049">
    <property type="entry name" value="MOCS3_Uba4"/>
    <property type="match status" value="1"/>
</dbReference>
<evidence type="ECO:0000256" key="6">
    <source>
        <dbReference type="ARBA" id="ARBA00022741"/>
    </source>
</evidence>
<evidence type="ECO:0000256" key="10">
    <source>
        <dbReference type="ARBA" id="ARBA00023268"/>
    </source>
</evidence>
<keyword evidence="4 12" id="KW-0819">tRNA processing</keyword>
<dbReference type="OrthoDB" id="10261062at2759"/>
<comment type="cofactor">
    <cofactor evidence="12">
        <name>Zn(2+)</name>
        <dbReference type="ChEBI" id="CHEBI:29105"/>
    </cofactor>
    <text evidence="12">Binds 1 zinc ion per subunit.</text>
</comment>
<feature type="binding site" evidence="12">
    <location>
        <position position="347"/>
    </location>
    <ligand>
        <name>Zn(2+)</name>
        <dbReference type="ChEBI" id="CHEBI:29105"/>
    </ligand>
</feature>
<evidence type="ECO:0000256" key="5">
    <source>
        <dbReference type="ARBA" id="ARBA00022723"/>
    </source>
</evidence>
<evidence type="ECO:0000256" key="13">
    <source>
        <dbReference type="SAM" id="Coils"/>
    </source>
</evidence>
<organism evidence="16 18">
    <name type="scientific">Smittium culicis</name>
    <dbReference type="NCBI Taxonomy" id="133412"/>
    <lineage>
        <taxon>Eukaryota</taxon>
        <taxon>Fungi</taxon>
        <taxon>Fungi incertae sedis</taxon>
        <taxon>Zoopagomycota</taxon>
        <taxon>Kickxellomycotina</taxon>
        <taxon>Harpellomycetes</taxon>
        <taxon>Harpellales</taxon>
        <taxon>Legeriomycetaceae</taxon>
        <taxon>Smittium</taxon>
    </lineage>
</organism>
<comment type="caution">
    <text evidence="16">The sequence shown here is derived from an EMBL/GenBank/DDBJ whole genome shotgun (WGS) entry which is preliminary data.</text>
</comment>
<dbReference type="GO" id="GO:0004792">
    <property type="term" value="F:thiosulfate-cyanide sulfurtransferase activity"/>
    <property type="evidence" value="ECO:0007669"/>
    <property type="project" value="TreeGrafter"/>
</dbReference>
<comment type="similarity">
    <text evidence="12">In the N-terminal section; belongs to the HesA/MoeB/ThiF family. UBA4 subfamily.</text>
</comment>
<dbReference type="EMBL" id="LSSN01000383">
    <property type="protein sequence ID" value="OMJ24234.1"/>
    <property type="molecule type" value="Genomic_DNA"/>
</dbReference>
<feature type="active site" description="Glycyl thioester intermediate; for adenylyltransferase activity" evidence="12">
    <location>
        <position position="237"/>
    </location>
</feature>
<feature type="active site" description="Cysteine persulfide intermediate; for sulfurtransferase activity" evidence="12">
    <location>
        <position position="465"/>
    </location>
</feature>
<dbReference type="UniPathway" id="UPA00988"/>
<evidence type="ECO:0000259" key="15">
    <source>
        <dbReference type="PROSITE" id="PS50206"/>
    </source>
</evidence>
<dbReference type="CDD" id="cd00757">
    <property type="entry name" value="ThiF_MoeB_HesA_family"/>
    <property type="match status" value="1"/>
</dbReference>
<dbReference type="GO" id="GO:0046872">
    <property type="term" value="F:metal ion binding"/>
    <property type="evidence" value="ECO:0007669"/>
    <property type="project" value="UniProtKB-KW"/>
</dbReference>
<accession>A0A1R1XZ50</accession>
<sequence length="507" mass="56007">MDYLESLKLELESANNSIRELEEKKRKLQEKIDNAAAKNKPCSSIAYDIPMNLEANDISRYSRQLLMSEIGPGGQSRLKNSKVLVIGAGGLGSSVLLYLCSMGVGTIGIVDHDQVDVSNLHRQIIHNETRVGQSKVSSARQSMKLLNSSCKIVEYDIHINSENALGIVANYDLVIDATDNLPTRYLINDSCVLLNKPLVYGSALRTEGQLVVYNYNGGPCYRCMFRERPYFDPKQSCSEAGVLGVVPGIIGCLQACEAVKMIVNSDKVPLSQVPISKPEPSCHIDQPNLNLNQNEGSDRLTSNLSSKGKSKGDLNKTQYFMTTFSVFNNPQFRQFRIRGRRDDCEICGVNPKINELIDYVQFCGASATDAPIELKVLNETDPNRVSALEYSKVRSSNVDHILLDVRDKSQFELCSIKGSVHIPIASVLESSKSSEQEISCGGESDSLEGLVATAKSKKMPIYVICRRGNLSQLAVKELRNLSFMDCYQIDGGLTSWQKSVDPSFPSY</sequence>
<dbReference type="InterPro" id="IPR028885">
    <property type="entry name" value="MOCS3/Uba4"/>
</dbReference>
<feature type="binding site" evidence="12">
    <location>
        <position position="111"/>
    </location>
    <ligand>
        <name>ATP</name>
        <dbReference type="ChEBI" id="CHEBI:30616"/>
    </ligand>
</feature>
<dbReference type="InterPro" id="IPR045886">
    <property type="entry name" value="ThiF/MoeB/HesA"/>
</dbReference>
<feature type="coiled-coil region" evidence="13">
    <location>
        <begin position="4"/>
        <end position="38"/>
    </location>
</feature>
<feature type="binding site" evidence="12">
    <location>
        <position position="220"/>
    </location>
    <ligand>
        <name>Zn(2+)</name>
        <dbReference type="ChEBI" id="CHEBI:29105"/>
    </ligand>
</feature>
<keyword evidence="5 12" id="KW-0479">Metal-binding</keyword>
<feature type="binding site" evidence="12">
    <location>
        <position position="135"/>
    </location>
    <ligand>
        <name>ATP</name>
        <dbReference type="ChEBI" id="CHEBI:30616"/>
    </ligand>
</feature>
<name>A0A1R1XZ50_9FUNG</name>
<dbReference type="Pfam" id="PF00899">
    <property type="entry name" value="ThiF"/>
    <property type="match status" value="1"/>
</dbReference>
<dbReference type="PANTHER" id="PTHR10953">
    <property type="entry name" value="UBIQUITIN-ACTIVATING ENZYME E1"/>
    <property type="match status" value="1"/>
</dbReference>
<keyword evidence="10 12" id="KW-0511">Multifunctional enzyme</keyword>
<keyword evidence="3 12" id="KW-0808">Transferase</keyword>
<keyword evidence="9 12" id="KW-0067">ATP-binding</keyword>
<reference evidence="16 18" key="1">
    <citation type="submission" date="2017-01" db="EMBL/GenBank/DDBJ databases">
        <authorList>
            <person name="Mah S.A."/>
            <person name="Swanson W.J."/>
            <person name="Moy G.W."/>
            <person name="Vacquier V.D."/>
        </authorList>
    </citation>
    <scope>NUCLEOTIDE SEQUENCE [LARGE SCALE GENOMIC DNA]</scope>
    <source>
        <strain evidence="16 18">GSMNP</strain>
    </source>
</reference>
<dbReference type="PANTHER" id="PTHR10953:SF102">
    <property type="entry name" value="ADENYLYLTRANSFERASE AND SULFURTRANSFERASE MOCS3"/>
    <property type="match status" value="1"/>
</dbReference>
<dbReference type="Pfam" id="PF00581">
    <property type="entry name" value="Rhodanese"/>
    <property type="match status" value="1"/>
</dbReference>
<dbReference type="AlphaFoldDB" id="A0A1R1XZ50"/>
<keyword evidence="16" id="KW-0548">Nucleotidyltransferase</keyword>
<dbReference type="SUPFAM" id="SSF69572">
    <property type="entry name" value="Activating enzymes of the ubiquitin-like proteins"/>
    <property type="match status" value="1"/>
</dbReference>
<dbReference type="Proteomes" id="UP000187283">
    <property type="component" value="Unassembled WGS sequence"/>
</dbReference>
<keyword evidence="7" id="KW-0833">Ubl conjugation pathway</keyword>
<feature type="binding site" evidence="12">
    <location>
        <begin position="118"/>
        <end position="122"/>
    </location>
    <ligand>
        <name>ATP</name>
        <dbReference type="ChEBI" id="CHEBI:30616"/>
    </ligand>
</feature>
<evidence type="ECO:0000256" key="4">
    <source>
        <dbReference type="ARBA" id="ARBA00022694"/>
    </source>
</evidence>
<evidence type="ECO:0000256" key="2">
    <source>
        <dbReference type="ARBA" id="ARBA00022490"/>
    </source>
</evidence>
<evidence type="ECO:0000313" key="18">
    <source>
        <dbReference type="Proteomes" id="UP000187283"/>
    </source>
</evidence>
<dbReference type="PROSITE" id="PS50206">
    <property type="entry name" value="RHODANESE_3"/>
    <property type="match status" value="1"/>
</dbReference>
<comment type="subcellular location">
    <subcellularLocation>
        <location evidence="1">Cytoplasm</location>
        <location evidence="1">Cytosol</location>
    </subcellularLocation>
</comment>
<evidence type="ECO:0000256" key="7">
    <source>
        <dbReference type="ARBA" id="ARBA00022786"/>
    </source>
</evidence>
<feature type="region of interest" description="Disordered" evidence="14">
    <location>
        <begin position="279"/>
        <end position="311"/>
    </location>
</feature>
<evidence type="ECO:0000256" key="8">
    <source>
        <dbReference type="ARBA" id="ARBA00022833"/>
    </source>
</evidence>
<evidence type="ECO:0000256" key="14">
    <source>
        <dbReference type="SAM" id="MobiDB-lite"/>
    </source>
</evidence>
<dbReference type="GO" id="GO:0005829">
    <property type="term" value="C:cytosol"/>
    <property type="evidence" value="ECO:0007669"/>
    <property type="project" value="UniProtKB-SubCell"/>
</dbReference>
<dbReference type="EMBL" id="LSSN01001371">
    <property type="protein sequence ID" value="OMJ19898.1"/>
    <property type="molecule type" value="Genomic_DNA"/>
</dbReference>
<keyword evidence="8 12" id="KW-0862">Zinc</keyword>
<dbReference type="GO" id="GO:0042292">
    <property type="term" value="F:URM1 activating enzyme activity"/>
    <property type="evidence" value="ECO:0007669"/>
    <property type="project" value="TreeGrafter"/>
</dbReference>
<feature type="binding site" evidence="12">
    <location>
        <position position="344"/>
    </location>
    <ligand>
        <name>Zn(2+)</name>
        <dbReference type="ChEBI" id="CHEBI:29105"/>
    </ligand>
</feature>
<dbReference type="InterPro" id="IPR000594">
    <property type="entry name" value="ThiF_NAD_FAD-bd"/>
</dbReference>
<evidence type="ECO:0000256" key="1">
    <source>
        <dbReference type="ARBA" id="ARBA00004514"/>
    </source>
</evidence>
<dbReference type="FunFam" id="3.40.250.10:FF:000014">
    <property type="entry name" value="Adenylyltransferase and sulfurtransferase MOCS3"/>
    <property type="match status" value="1"/>
</dbReference>
<dbReference type="InterPro" id="IPR001763">
    <property type="entry name" value="Rhodanese-like_dom"/>
</dbReference>
<keyword evidence="18" id="KW-1185">Reference proteome</keyword>
<feature type="binding site" evidence="12">
    <location>
        <position position="223"/>
    </location>
    <ligand>
        <name>Zn(2+)</name>
        <dbReference type="ChEBI" id="CHEBI:29105"/>
    </ligand>
</feature>
<dbReference type="InterPro" id="IPR035985">
    <property type="entry name" value="Ubiquitin-activating_enz"/>
</dbReference>
<feature type="compositionally biased region" description="Polar residues" evidence="14">
    <location>
        <begin position="287"/>
        <end position="307"/>
    </location>
</feature>
<dbReference type="Gene3D" id="3.40.250.10">
    <property type="entry name" value="Rhodanese-like domain"/>
    <property type="match status" value="1"/>
</dbReference>
<feature type="binding site" evidence="12">
    <location>
        <begin position="179"/>
        <end position="180"/>
    </location>
    <ligand>
        <name>ATP</name>
        <dbReference type="ChEBI" id="CHEBI:30616"/>
    </ligand>
</feature>
<evidence type="ECO:0000256" key="12">
    <source>
        <dbReference type="HAMAP-Rule" id="MF_03049"/>
    </source>
</evidence>
<dbReference type="Gene3D" id="3.40.50.720">
    <property type="entry name" value="NAD(P)-binding Rossmann-like Domain"/>
    <property type="match status" value="1"/>
</dbReference>
<keyword evidence="6 12" id="KW-0547">Nucleotide-binding</keyword>
<keyword evidence="2 12" id="KW-0963">Cytoplasm</keyword>
<proteinExistence type="inferred from homology"/>